<keyword evidence="4 6" id="KW-1133">Transmembrane helix</keyword>
<feature type="transmembrane region" description="Helical" evidence="6">
    <location>
        <begin position="26"/>
        <end position="46"/>
    </location>
</feature>
<dbReference type="GO" id="GO:0031460">
    <property type="term" value="P:glycine betaine transport"/>
    <property type="evidence" value="ECO:0007669"/>
    <property type="project" value="TreeGrafter"/>
</dbReference>
<dbReference type="Pfam" id="PF00528">
    <property type="entry name" value="BPD_transp_1"/>
    <property type="match status" value="1"/>
</dbReference>
<feature type="transmembrane region" description="Helical" evidence="6">
    <location>
        <begin position="181"/>
        <end position="202"/>
    </location>
</feature>
<organism evidence="8 9">
    <name type="scientific">Rhizobium jaguaris</name>
    <dbReference type="NCBI Taxonomy" id="1312183"/>
    <lineage>
        <taxon>Bacteria</taxon>
        <taxon>Pseudomonadati</taxon>
        <taxon>Pseudomonadota</taxon>
        <taxon>Alphaproteobacteria</taxon>
        <taxon>Hyphomicrobiales</taxon>
        <taxon>Rhizobiaceae</taxon>
        <taxon>Rhizobium/Agrobacterium group</taxon>
        <taxon>Rhizobium</taxon>
    </lineage>
</organism>
<proteinExistence type="inferred from homology"/>
<keyword evidence="9" id="KW-1185">Reference proteome</keyword>
<evidence type="ECO:0000256" key="4">
    <source>
        <dbReference type="ARBA" id="ARBA00022989"/>
    </source>
</evidence>
<evidence type="ECO:0000256" key="1">
    <source>
        <dbReference type="ARBA" id="ARBA00004651"/>
    </source>
</evidence>
<dbReference type="InterPro" id="IPR051204">
    <property type="entry name" value="ABC_transp_perm/SBD"/>
</dbReference>
<dbReference type="Gene3D" id="1.10.3720.10">
    <property type="entry name" value="MetI-like"/>
    <property type="match status" value="1"/>
</dbReference>
<feature type="transmembrane region" description="Helical" evidence="6">
    <location>
        <begin position="79"/>
        <end position="99"/>
    </location>
</feature>
<keyword evidence="5 6" id="KW-0472">Membrane</keyword>
<name>A0A387FXX0_9HYPH</name>
<feature type="transmembrane region" description="Helical" evidence="6">
    <location>
        <begin position="53"/>
        <end position="73"/>
    </location>
</feature>
<comment type="similarity">
    <text evidence="6">Belongs to the binding-protein-dependent transport system permease family.</text>
</comment>
<comment type="subcellular location">
    <subcellularLocation>
        <location evidence="1 6">Cell membrane</location>
        <topology evidence="1 6">Multi-pass membrane protein</topology>
    </subcellularLocation>
</comment>
<evidence type="ECO:0000313" key="9">
    <source>
        <dbReference type="Proteomes" id="UP000282195"/>
    </source>
</evidence>
<feature type="domain" description="ABC transmembrane type-1" evidence="7">
    <location>
        <begin position="20"/>
        <end position="199"/>
    </location>
</feature>
<accession>A0A387FXX0</accession>
<evidence type="ECO:0000256" key="6">
    <source>
        <dbReference type="RuleBase" id="RU363032"/>
    </source>
</evidence>
<dbReference type="PROSITE" id="PS50928">
    <property type="entry name" value="ABC_TM1"/>
    <property type="match status" value="1"/>
</dbReference>
<dbReference type="KEGG" id="rjg:CCGE525_14970"/>
<dbReference type="InterPro" id="IPR000515">
    <property type="entry name" value="MetI-like"/>
</dbReference>
<dbReference type="PANTHER" id="PTHR30177">
    <property type="entry name" value="GLYCINE BETAINE/L-PROLINE TRANSPORT SYSTEM PERMEASE PROTEIN PROW"/>
    <property type="match status" value="1"/>
</dbReference>
<dbReference type="InterPro" id="IPR035906">
    <property type="entry name" value="MetI-like_sf"/>
</dbReference>
<dbReference type="PANTHER" id="PTHR30177:SF4">
    <property type="entry name" value="OSMOPROTECTANT IMPORT PERMEASE PROTEIN OSMW"/>
    <property type="match status" value="1"/>
</dbReference>
<sequence length="212" mass="21872">MFLAAIEWVRNHPDDFRIALTRHLEMSAIAMLIALAIGVPVAAAIVRSAKIASIGIAVVNGLRTIPSLAILALTMPLMGIGLAPSVVALTVLALPPILINSFIGLRDADPAAVEAAIGIGMTRRQTTMKVRFPLAYPAIFAGTRTAAVQVLSGATLAPFIGGGGLGDFIATGISAMDPVKLLVGAVPIASLALGSELLFSLVERLAFSRRAS</sequence>
<keyword evidence="3 6" id="KW-0812">Transmembrane</keyword>
<dbReference type="AlphaFoldDB" id="A0A387FXX0"/>
<evidence type="ECO:0000256" key="2">
    <source>
        <dbReference type="ARBA" id="ARBA00022448"/>
    </source>
</evidence>
<evidence type="ECO:0000313" key="8">
    <source>
        <dbReference type="EMBL" id="AYG59966.1"/>
    </source>
</evidence>
<keyword evidence="2 6" id="KW-0813">Transport</keyword>
<dbReference type="RefSeq" id="WP_120704962.1">
    <property type="nucleotide sequence ID" value="NZ_CP032694.1"/>
</dbReference>
<dbReference type="EMBL" id="CP032694">
    <property type="protein sequence ID" value="AYG59966.1"/>
    <property type="molecule type" value="Genomic_DNA"/>
</dbReference>
<reference evidence="8 9" key="1">
    <citation type="submission" date="2018-10" db="EMBL/GenBank/DDBJ databases">
        <title>Rhizobium etli, R. leguminosarum and a new Rhizobium genospecies from Phaseolus dumosus.</title>
        <authorList>
            <person name="Ramirez-Puebla S.T."/>
            <person name="Rogel-Hernandez M.A."/>
            <person name="Guerrero G."/>
            <person name="Ormeno-Orrillo E."/>
            <person name="Martinez-Romero J.C."/>
            <person name="Negrete-Yankelevich S."/>
            <person name="Martinez-Romero E."/>
        </authorList>
    </citation>
    <scope>NUCLEOTIDE SEQUENCE [LARGE SCALE GENOMIC DNA]</scope>
    <source>
        <strain evidence="8 9">CCGE525</strain>
    </source>
</reference>
<dbReference type="CDD" id="cd06261">
    <property type="entry name" value="TM_PBP2"/>
    <property type="match status" value="1"/>
</dbReference>
<evidence type="ECO:0000256" key="3">
    <source>
        <dbReference type="ARBA" id="ARBA00022692"/>
    </source>
</evidence>
<dbReference type="SUPFAM" id="SSF161098">
    <property type="entry name" value="MetI-like"/>
    <property type="match status" value="1"/>
</dbReference>
<dbReference type="GO" id="GO:0055085">
    <property type="term" value="P:transmembrane transport"/>
    <property type="evidence" value="ECO:0007669"/>
    <property type="project" value="InterPro"/>
</dbReference>
<evidence type="ECO:0000259" key="7">
    <source>
        <dbReference type="PROSITE" id="PS50928"/>
    </source>
</evidence>
<dbReference type="OrthoDB" id="9801163at2"/>
<evidence type="ECO:0000256" key="5">
    <source>
        <dbReference type="ARBA" id="ARBA00023136"/>
    </source>
</evidence>
<dbReference type="GO" id="GO:0005886">
    <property type="term" value="C:plasma membrane"/>
    <property type="evidence" value="ECO:0007669"/>
    <property type="project" value="UniProtKB-SubCell"/>
</dbReference>
<gene>
    <name evidence="8" type="ORF">CCGE525_14970</name>
</gene>
<protein>
    <submittedName>
        <fullName evidence="8">ABC transporter permease</fullName>
    </submittedName>
</protein>
<dbReference type="Proteomes" id="UP000282195">
    <property type="component" value="Chromosome"/>
</dbReference>